<feature type="domain" description="ATP-grasp" evidence="11">
    <location>
        <begin position="127"/>
        <end position="312"/>
    </location>
</feature>
<gene>
    <name evidence="10 12" type="primary">gshB</name>
    <name evidence="12" type="ORF">NSMM_370052</name>
</gene>
<dbReference type="PROSITE" id="PS50975">
    <property type="entry name" value="ATP_GRASP"/>
    <property type="match status" value="1"/>
</dbReference>
<organism evidence="12 13">
    <name type="scientific">Nitrosomonas mobilis</name>
    <dbReference type="NCBI Taxonomy" id="51642"/>
    <lineage>
        <taxon>Bacteria</taxon>
        <taxon>Pseudomonadati</taxon>
        <taxon>Pseudomonadota</taxon>
        <taxon>Betaproteobacteria</taxon>
        <taxon>Nitrosomonadales</taxon>
        <taxon>Nitrosomonadaceae</taxon>
        <taxon>Nitrosomonas</taxon>
    </lineage>
</organism>
<dbReference type="OrthoDB" id="9785415at2"/>
<evidence type="ECO:0000313" key="12">
    <source>
        <dbReference type="EMBL" id="SCZ85273.1"/>
    </source>
</evidence>
<dbReference type="Gene3D" id="3.30.470.20">
    <property type="entry name" value="ATP-grasp fold, B domain"/>
    <property type="match status" value="1"/>
</dbReference>
<dbReference type="Pfam" id="PF02955">
    <property type="entry name" value="GSH-S_ATP"/>
    <property type="match status" value="1"/>
</dbReference>
<dbReference type="RefSeq" id="WP_090285411.1">
    <property type="nucleotide sequence ID" value="NZ_FMWO01000044.1"/>
</dbReference>
<dbReference type="EC" id="6.3.2.3" evidence="10"/>
<dbReference type="Proteomes" id="UP000198729">
    <property type="component" value="Unassembled WGS sequence"/>
</dbReference>
<dbReference type="PANTHER" id="PTHR21621">
    <property type="entry name" value="RIBOSOMAL PROTEIN S6 MODIFICATION PROTEIN"/>
    <property type="match status" value="1"/>
</dbReference>
<evidence type="ECO:0000256" key="5">
    <source>
        <dbReference type="ARBA" id="ARBA00022723"/>
    </source>
</evidence>
<name>A0A1G5SDK2_9PROT</name>
<dbReference type="Gene3D" id="3.30.1490.20">
    <property type="entry name" value="ATP-grasp fold, A domain"/>
    <property type="match status" value="1"/>
</dbReference>
<dbReference type="InterPro" id="IPR013815">
    <property type="entry name" value="ATP_grasp_subdomain_1"/>
</dbReference>
<dbReference type="NCBIfam" id="TIGR01380">
    <property type="entry name" value="glut_syn"/>
    <property type="match status" value="1"/>
</dbReference>
<evidence type="ECO:0000256" key="8">
    <source>
        <dbReference type="ARBA" id="ARBA00022842"/>
    </source>
</evidence>
<accession>A0A1G5SDK2</accession>
<dbReference type="GO" id="GO:0046872">
    <property type="term" value="F:metal ion binding"/>
    <property type="evidence" value="ECO:0007669"/>
    <property type="project" value="UniProtKB-KW"/>
</dbReference>
<evidence type="ECO:0000256" key="6">
    <source>
        <dbReference type="ARBA" id="ARBA00022741"/>
    </source>
</evidence>
<proteinExistence type="inferred from homology"/>
<dbReference type="STRING" id="51642.NSMM_370052"/>
<dbReference type="AlphaFoldDB" id="A0A1G5SDK2"/>
<evidence type="ECO:0000256" key="2">
    <source>
        <dbReference type="ARBA" id="ARBA00001946"/>
    </source>
</evidence>
<evidence type="ECO:0000256" key="9">
    <source>
        <dbReference type="ARBA" id="ARBA00023211"/>
    </source>
</evidence>
<evidence type="ECO:0000256" key="4">
    <source>
        <dbReference type="ARBA" id="ARBA00022684"/>
    </source>
</evidence>
<comment type="pathway">
    <text evidence="10">Sulfur metabolism; glutathione biosynthesis; glutathione from L-cysteine and L-glutamate: step 2/2.</text>
</comment>
<dbReference type="InterPro" id="IPR004215">
    <property type="entry name" value="GSHS_N"/>
</dbReference>
<dbReference type="UniPathway" id="UPA00142">
    <property type="reaction ID" value="UER00210"/>
</dbReference>
<dbReference type="HAMAP" id="MF_00162">
    <property type="entry name" value="GSH_S"/>
    <property type="match status" value="1"/>
</dbReference>
<comment type="cofactor">
    <cofactor evidence="2">
        <name>Mg(2+)</name>
        <dbReference type="ChEBI" id="CHEBI:18420"/>
    </cofactor>
</comment>
<keyword evidence="13" id="KW-1185">Reference proteome</keyword>
<protein>
    <recommendedName>
        <fullName evidence="10">Glutathione synthetase</fullName>
        <ecNumber evidence="10">6.3.2.3</ecNumber>
    </recommendedName>
    <alternativeName>
        <fullName evidence="10">GSH synthetase</fullName>
        <shortName evidence="10">GSH-S</shortName>
        <shortName evidence="10">GSHase</shortName>
    </alternativeName>
    <alternativeName>
        <fullName evidence="10">Glutathione synthase</fullName>
    </alternativeName>
</protein>
<dbReference type="GO" id="GO:0005737">
    <property type="term" value="C:cytoplasm"/>
    <property type="evidence" value="ECO:0007669"/>
    <property type="project" value="TreeGrafter"/>
</dbReference>
<reference evidence="12 13" key="1">
    <citation type="submission" date="2016-10" db="EMBL/GenBank/DDBJ databases">
        <authorList>
            <person name="de Groot N.N."/>
        </authorList>
    </citation>
    <scope>NUCLEOTIDE SEQUENCE [LARGE SCALE GENOMIC DNA]</scope>
    <source>
        <strain evidence="12">1</strain>
    </source>
</reference>
<dbReference type="EMBL" id="FMWO01000044">
    <property type="protein sequence ID" value="SCZ85273.1"/>
    <property type="molecule type" value="Genomic_DNA"/>
</dbReference>
<comment type="catalytic activity">
    <reaction evidence="10">
        <text>gamma-L-glutamyl-L-cysteine + glycine + ATP = glutathione + ADP + phosphate + H(+)</text>
        <dbReference type="Rhea" id="RHEA:13557"/>
        <dbReference type="ChEBI" id="CHEBI:15378"/>
        <dbReference type="ChEBI" id="CHEBI:30616"/>
        <dbReference type="ChEBI" id="CHEBI:43474"/>
        <dbReference type="ChEBI" id="CHEBI:57305"/>
        <dbReference type="ChEBI" id="CHEBI:57925"/>
        <dbReference type="ChEBI" id="CHEBI:58173"/>
        <dbReference type="ChEBI" id="CHEBI:456216"/>
        <dbReference type="EC" id="6.3.2.3"/>
    </reaction>
</comment>
<dbReference type="InterPro" id="IPR006284">
    <property type="entry name" value="Glut_synth_pro"/>
</dbReference>
<sequence>MKLAFILDPLDTMNPKKDSSYAMMREADAREHQLYVLQQRDIIWKGGAILGLARKLNFIDPPMNGNVWYQQDEGQELALAEFDVVLMRKDPPFDMEYVYSTYLLELAEKQGAFVVNRPRAIRDHNEKLAIMEFTQFIPPSLVTRQEALIRDFLAEHKDIILKPLDGMGGASIFRVHSTDHNIGVIIETLTHYGTRTITAQRFIPEIVDGDKRILLIAGKPVARALARRPKPGETRGNLAAGGTGIVQPLSPRDWEIAETLGEILHQRGLMLVGLDVIGDYMTEINVTSPTGMQEITAQSGINVGGLMIDALESSIRERKA</sequence>
<dbReference type="InterPro" id="IPR004218">
    <property type="entry name" value="GSHS_ATP-bd"/>
</dbReference>
<comment type="similarity">
    <text evidence="10">Belongs to the prokaryotic GSH synthase family.</text>
</comment>
<evidence type="ECO:0000256" key="10">
    <source>
        <dbReference type="HAMAP-Rule" id="MF_00162"/>
    </source>
</evidence>
<keyword evidence="5" id="KW-0479">Metal-binding</keyword>
<dbReference type="Pfam" id="PF02951">
    <property type="entry name" value="GSH-S_N"/>
    <property type="match status" value="1"/>
</dbReference>
<keyword evidence="3 10" id="KW-0436">Ligase</keyword>
<dbReference type="NCBIfam" id="NF003573">
    <property type="entry name" value="PRK05246.1"/>
    <property type="match status" value="1"/>
</dbReference>
<keyword evidence="4 10" id="KW-0317">Glutathione biosynthesis</keyword>
<evidence type="ECO:0000259" key="11">
    <source>
        <dbReference type="PROSITE" id="PS50975"/>
    </source>
</evidence>
<dbReference type="FunFam" id="3.30.1490.20:FF:000009">
    <property type="entry name" value="Glutathione synthetase"/>
    <property type="match status" value="1"/>
</dbReference>
<keyword evidence="9" id="KW-0464">Manganese</keyword>
<keyword evidence="6 10" id="KW-0547">Nucleotide-binding</keyword>
<dbReference type="GO" id="GO:0004363">
    <property type="term" value="F:glutathione synthase activity"/>
    <property type="evidence" value="ECO:0007669"/>
    <property type="project" value="UniProtKB-UniRule"/>
</dbReference>
<dbReference type="GO" id="GO:0005524">
    <property type="term" value="F:ATP binding"/>
    <property type="evidence" value="ECO:0007669"/>
    <property type="project" value="UniProtKB-UniRule"/>
</dbReference>
<evidence type="ECO:0000256" key="7">
    <source>
        <dbReference type="ARBA" id="ARBA00022840"/>
    </source>
</evidence>
<keyword evidence="8" id="KW-0460">Magnesium</keyword>
<dbReference type="SUPFAM" id="SSF56059">
    <property type="entry name" value="Glutathione synthetase ATP-binding domain-like"/>
    <property type="match status" value="1"/>
</dbReference>
<dbReference type="Gene3D" id="3.40.50.20">
    <property type="match status" value="1"/>
</dbReference>
<evidence type="ECO:0000256" key="3">
    <source>
        <dbReference type="ARBA" id="ARBA00022598"/>
    </source>
</evidence>
<dbReference type="SUPFAM" id="SSF52440">
    <property type="entry name" value="PreATP-grasp domain"/>
    <property type="match status" value="1"/>
</dbReference>
<keyword evidence="7 10" id="KW-0067">ATP-binding</keyword>
<comment type="cofactor">
    <cofactor evidence="1">
        <name>Mn(2+)</name>
        <dbReference type="ChEBI" id="CHEBI:29035"/>
    </cofactor>
</comment>
<dbReference type="PANTHER" id="PTHR21621:SF4">
    <property type="entry name" value="GLUTATHIONE SYNTHETASE"/>
    <property type="match status" value="1"/>
</dbReference>
<dbReference type="InterPro" id="IPR011761">
    <property type="entry name" value="ATP-grasp"/>
</dbReference>
<evidence type="ECO:0000256" key="1">
    <source>
        <dbReference type="ARBA" id="ARBA00001936"/>
    </source>
</evidence>
<dbReference type="InterPro" id="IPR016185">
    <property type="entry name" value="PreATP-grasp_dom_sf"/>
</dbReference>
<evidence type="ECO:0000313" key="13">
    <source>
        <dbReference type="Proteomes" id="UP000198729"/>
    </source>
</evidence>